<name>A0A1G8RVT6_9PSED</name>
<organism evidence="1 2">
    <name type="scientific">Pseudomonas abietaniphila</name>
    <dbReference type="NCBI Taxonomy" id="89065"/>
    <lineage>
        <taxon>Bacteria</taxon>
        <taxon>Pseudomonadati</taxon>
        <taxon>Pseudomonadota</taxon>
        <taxon>Gammaproteobacteria</taxon>
        <taxon>Pseudomonadales</taxon>
        <taxon>Pseudomonadaceae</taxon>
        <taxon>Pseudomonas</taxon>
    </lineage>
</organism>
<dbReference type="EMBL" id="FNCO01000023">
    <property type="protein sequence ID" value="SDJ21072.1"/>
    <property type="molecule type" value="Genomic_DNA"/>
</dbReference>
<keyword evidence="2" id="KW-1185">Reference proteome</keyword>
<proteinExistence type="predicted"/>
<evidence type="ECO:0000313" key="1">
    <source>
        <dbReference type="EMBL" id="SDJ21072.1"/>
    </source>
</evidence>
<protein>
    <submittedName>
        <fullName evidence="1">Uncharacterized protein</fullName>
    </submittedName>
</protein>
<dbReference type="AlphaFoldDB" id="A0A1G8RVT6"/>
<dbReference type="RefSeq" id="WP_074758652.1">
    <property type="nucleotide sequence ID" value="NZ_FNCO01000023.1"/>
</dbReference>
<sequence>MICNADEYLATGRHHHVAILEAGHHFEGIYLIKEAPLPCLVDDQECFEFVASDLTGAIRCVITRQRAGWQKGEMFKAQRLHLQGRIMNDEQGVTAQISELVPVTMIW</sequence>
<dbReference type="Proteomes" id="UP000182894">
    <property type="component" value="Unassembled WGS sequence"/>
</dbReference>
<dbReference type="OrthoDB" id="6918503at2"/>
<reference evidence="2" key="1">
    <citation type="submission" date="2016-10" db="EMBL/GenBank/DDBJ databases">
        <authorList>
            <person name="Varghese N."/>
            <person name="Submissions S."/>
        </authorList>
    </citation>
    <scope>NUCLEOTIDE SEQUENCE [LARGE SCALE GENOMIC DNA]</scope>
    <source>
        <strain evidence="2">ATCC 700689</strain>
    </source>
</reference>
<gene>
    <name evidence="1" type="ORF">SAMN05216605_12373</name>
</gene>
<evidence type="ECO:0000313" key="2">
    <source>
        <dbReference type="Proteomes" id="UP000182894"/>
    </source>
</evidence>
<accession>A0A1G8RVT6</accession>